<evidence type="ECO:0000256" key="1">
    <source>
        <dbReference type="HAMAP-Rule" id="MF_00612"/>
    </source>
</evidence>
<dbReference type="Gene3D" id="3.10.450.50">
    <property type="match status" value="1"/>
</dbReference>
<keyword evidence="4" id="KW-1185">Reference proteome</keyword>
<sequence length="138" mass="15604">MTDGIKLCACASGLAYADCCRSYHLGVSKAPTALALMRSRYCAYVIGEIDYLVQTTLPAARKADLRDSYKSTYDSINWIGLEVVTTWLGGENDKIGKVEFRAFYIQDGQRSTHHEVSRFRRSKGLWFYVDGQVEDSRQ</sequence>
<dbReference type="EMBL" id="JAAGNX010000001">
    <property type="protein sequence ID" value="NDV61458.1"/>
    <property type="molecule type" value="Genomic_DNA"/>
</dbReference>
<evidence type="ECO:0000259" key="2">
    <source>
        <dbReference type="Pfam" id="PF17775"/>
    </source>
</evidence>
<comment type="similarity">
    <text evidence="1">Belongs to the UPF0225 family.</text>
</comment>
<protein>
    <recommendedName>
        <fullName evidence="1">UPF0225 protein G0Q06_03240</fullName>
    </recommendedName>
</protein>
<dbReference type="SUPFAM" id="SSF54427">
    <property type="entry name" value="NTF2-like"/>
    <property type="match status" value="1"/>
</dbReference>
<reference evidence="3 4" key="1">
    <citation type="submission" date="2020-02" db="EMBL/GenBank/DDBJ databases">
        <title>Albibacoteraceae fam. nov., the first described family within the subdivision 4 Verrucomicrobia.</title>
        <authorList>
            <person name="Xi F."/>
        </authorList>
    </citation>
    <scope>NUCLEOTIDE SEQUENCE [LARGE SCALE GENOMIC DNA]</scope>
    <source>
        <strain evidence="3 4">CK1056</strain>
    </source>
</reference>
<dbReference type="PANTHER" id="PTHR33747:SF1">
    <property type="entry name" value="ADENYLATE CYCLASE-ASSOCIATED CAP C-TERMINAL DOMAIN-CONTAINING PROTEIN"/>
    <property type="match status" value="1"/>
</dbReference>
<dbReference type="PANTHER" id="PTHR33747">
    <property type="entry name" value="UPF0225 PROTEIN SCO1677"/>
    <property type="match status" value="1"/>
</dbReference>
<dbReference type="InterPro" id="IPR023006">
    <property type="entry name" value="YchJ-like"/>
</dbReference>
<evidence type="ECO:0000313" key="4">
    <source>
        <dbReference type="Proteomes" id="UP000478417"/>
    </source>
</evidence>
<comment type="caution">
    <text evidence="3">The sequence shown here is derived from an EMBL/GenBank/DDBJ whole genome shotgun (WGS) entry which is preliminary data.</text>
</comment>
<name>A0A6B2LXV1_9BACT</name>
<dbReference type="RefSeq" id="WP_163962416.1">
    <property type="nucleotide sequence ID" value="NZ_JAAGNX010000001.1"/>
</dbReference>
<proteinExistence type="inferred from homology"/>
<feature type="domain" description="YchJ-like middle NTF2-like" evidence="2">
    <location>
        <begin position="32"/>
        <end position="131"/>
    </location>
</feature>
<accession>A0A6B2LXV1</accession>
<dbReference type="HAMAP" id="MF_00612">
    <property type="entry name" value="UPF0225"/>
    <property type="match status" value="1"/>
</dbReference>
<dbReference type="Proteomes" id="UP000478417">
    <property type="component" value="Unassembled WGS sequence"/>
</dbReference>
<dbReference type="InterPro" id="IPR048469">
    <property type="entry name" value="YchJ-like_M"/>
</dbReference>
<dbReference type="AlphaFoldDB" id="A0A6B2LXV1"/>
<organism evidence="3 4">
    <name type="scientific">Oceanipulchritudo coccoides</name>
    <dbReference type="NCBI Taxonomy" id="2706888"/>
    <lineage>
        <taxon>Bacteria</taxon>
        <taxon>Pseudomonadati</taxon>
        <taxon>Verrucomicrobiota</taxon>
        <taxon>Opitutia</taxon>
        <taxon>Puniceicoccales</taxon>
        <taxon>Oceanipulchritudinaceae</taxon>
        <taxon>Oceanipulchritudo</taxon>
    </lineage>
</organism>
<dbReference type="InterPro" id="IPR032710">
    <property type="entry name" value="NTF2-like_dom_sf"/>
</dbReference>
<evidence type="ECO:0000313" key="3">
    <source>
        <dbReference type="EMBL" id="NDV61458.1"/>
    </source>
</evidence>
<gene>
    <name evidence="3" type="ORF">G0Q06_03240</name>
</gene>
<dbReference type="Pfam" id="PF17775">
    <property type="entry name" value="YchJ_M-like"/>
    <property type="match status" value="1"/>
</dbReference>